<keyword evidence="2" id="KW-0012">Acyltransferase</keyword>
<name>R2XJ46_9ENTE</name>
<reference evidence="5 7" key="2">
    <citation type="submission" date="2013-03" db="EMBL/GenBank/DDBJ databases">
        <title>The Genome Sequence of Enterococcus gilvus ATCC BAA-350 (PacBio/Illumina hybrid assembly).</title>
        <authorList>
            <consortium name="The Broad Institute Genomics Platform"/>
            <consortium name="The Broad Institute Genome Sequencing Center for Infectious Disease"/>
            <person name="Earl A."/>
            <person name="Russ C."/>
            <person name="Gilmore M."/>
            <person name="Surin D."/>
            <person name="Walker B."/>
            <person name="Young S."/>
            <person name="Zeng Q."/>
            <person name="Gargeya S."/>
            <person name="Fitzgerald M."/>
            <person name="Haas B."/>
            <person name="Abouelleil A."/>
            <person name="Allen A.W."/>
            <person name="Alvarado L."/>
            <person name="Arachchi H.M."/>
            <person name="Berlin A.M."/>
            <person name="Chapman S.B."/>
            <person name="Gainer-Dewar J."/>
            <person name="Goldberg J."/>
            <person name="Griggs A."/>
            <person name="Gujja S."/>
            <person name="Hansen M."/>
            <person name="Howarth C."/>
            <person name="Imamovic A."/>
            <person name="Ireland A."/>
            <person name="Larimer J."/>
            <person name="McCowan C."/>
            <person name="Murphy C."/>
            <person name="Pearson M."/>
            <person name="Poon T.W."/>
            <person name="Priest M."/>
            <person name="Roberts A."/>
            <person name="Saif S."/>
            <person name="Shea T."/>
            <person name="Sisk P."/>
            <person name="Sykes S."/>
            <person name="Wortman J."/>
            <person name="Nusbaum C."/>
            <person name="Birren B."/>
        </authorList>
    </citation>
    <scope>NUCLEOTIDE SEQUENCE [LARGE SCALE GENOMIC DNA]</scope>
    <source>
        <strain evidence="5 7">ATCC BAA-350</strain>
    </source>
</reference>
<gene>
    <name evidence="5" type="ORF">I592_01014</name>
    <name evidence="4" type="ORF">UKC_02947</name>
</gene>
<dbReference type="Proteomes" id="UP000014160">
    <property type="component" value="Unassembled WGS sequence"/>
</dbReference>
<dbReference type="PANTHER" id="PTHR43800:SF1">
    <property type="entry name" value="PEPTIDYL-LYSINE N-ACETYLTRANSFERASE YJAB"/>
    <property type="match status" value="1"/>
</dbReference>
<accession>R2XJ46</accession>
<evidence type="ECO:0000256" key="1">
    <source>
        <dbReference type="ARBA" id="ARBA00022679"/>
    </source>
</evidence>
<dbReference type="CDD" id="cd04301">
    <property type="entry name" value="NAT_SF"/>
    <property type="match status" value="1"/>
</dbReference>
<dbReference type="Pfam" id="PF13673">
    <property type="entry name" value="Acetyltransf_10"/>
    <property type="match status" value="1"/>
</dbReference>
<evidence type="ECO:0000256" key="2">
    <source>
        <dbReference type="ARBA" id="ARBA00023315"/>
    </source>
</evidence>
<evidence type="ECO:0000313" key="6">
    <source>
        <dbReference type="Proteomes" id="UP000013750"/>
    </source>
</evidence>
<feature type="domain" description="N-acetyltransferase" evidence="3">
    <location>
        <begin position="2"/>
        <end position="145"/>
    </location>
</feature>
<dbReference type="EMBL" id="AJDQ01000009">
    <property type="protein sequence ID" value="EOI54909.1"/>
    <property type="molecule type" value="Genomic_DNA"/>
</dbReference>
<dbReference type="InterPro" id="IPR000182">
    <property type="entry name" value="GNAT_dom"/>
</dbReference>
<dbReference type="RefSeq" id="WP_010781313.1">
    <property type="nucleotide sequence ID" value="NZ_ASWH01000001.1"/>
</dbReference>
<dbReference type="EMBL" id="ASWH01000001">
    <property type="protein sequence ID" value="EOW81715.1"/>
    <property type="molecule type" value="Genomic_DNA"/>
</dbReference>
<protein>
    <recommendedName>
        <fullName evidence="3">N-acetyltransferase domain-containing protein</fullName>
    </recommendedName>
</protein>
<organism evidence="4 6">
    <name type="scientific">Enterococcus gilvus ATCC BAA-350</name>
    <dbReference type="NCBI Taxonomy" id="1158614"/>
    <lineage>
        <taxon>Bacteria</taxon>
        <taxon>Bacillati</taxon>
        <taxon>Bacillota</taxon>
        <taxon>Bacilli</taxon>
        <taxon>Lactobacillales</taxon>
        <taxon>Enterococcaceae</taxon>
        <taxon>Enterococcus</taxon>
    </lineage>
</organism>
<dbReference type="PANTHER" id="PTHR43800">
    <property type="entry name" value="PEPTIDYL-LYSINE N-ACETYLTRANSFERASE YJAB"/>
    <property type="match status" value="1"/>
</dbReference>
<sequence length="151" mass="16949">MNTIKSVNKQALPALMTIWESSVHATHSFLSVEEIDALKPEVRNALLEIEHLYGYYAPNLIGFIGIENKKVDMLFVDASYRGQGIGKKLLQYALDTFHVGSVDVNEENRQGLGFYTHMGFQVDSRSALDGQGNPYPILHLKNDLEEDGHEN</sequence>
<evidence type="ECO:0000313" key="7">
    <source>
        <dbReference type="Proteomes" id="UP000014160"/>
    </source>
</evidence>
<dbReference type="PROSITE" id="PS51186">
    <property type="entry name" value="GNAT"/>
    <property type="match status" value="1"/>
</dbReference>
<dbReference type="GO" id="GO:0016747">
    <property type="term" value="F:acyltransferase activity, transferring groups other than amino-acyl groups"/>
    <property type="evidence" value="ECO:0007669"/>
    <property type="project" value="InterPro"/>
</dbReference>
<reference evidence="4 6" key="1">
    <citation type="submission" date="2013-02" db="EMBL/GenBank/DDBJ databases">
        <title>The Genome Sequence of Enterococcus gilvus ATCC BAA-350.</title>
        <authorList>
            <consortium name="The Broad Institute Genome Sequencing Platform"/>
            <consortium name="The Broad Institute Genome Sequencing Center for Infectious Disease"/>
            <person name="Earl A.M."/>
            <person name="Gilmore M.S."/>
            <person name="Lebreton F."/>
            <person name="Walker B."/>
            <person name="Young S.K."/>
            <person name="Zeng Q."/>
            <person name="Gargeya S."/>
            <person name="Fitzgerald M."/>
            <person name="Haas B."/>
            <person name="Abouelleil A."/>
            <person name="Alvarado L."/>
            <person name="Arachchi H.M."/>
            <person name="Berlin A.M."/>
            <person name="Chapman S.B."/>
            <person name="Dewar J."/>
            <person name="Goldberg J."/>
            <person name="Griggs A."/>
            <person name="Gujja S."/>
            <person name="Hansen M."/>
            <person name="Howarth C."/>
            <person name="Imamovic A."/>
            <person name="Larimer J."/>
            <person name="McCowan C."/>
            <person name="Murphy C."/>
            <person name="Neiman D."/>
            <person name="Pearson M."/>
            <person name="Priest M."/>
            <person name="Roberts A."/>
            <person name="Saif S."/>
            <person name="Shea T."/>
            <person name="Sisk P."/>
            <person name="Sykes S."/>
            <person name="Wortman J."/>
            <person name="Nusbaum C."/>
            <person name="Birren B."/>
        </authorList>
    </citation>
    <scope>NUCLEOTIDE SEQUENCE [LARGE SCALE GENOMIC DNA]</scope>
    <source>
        <strain evidence="4 6">ATCC BAA-350</strain>
    </source>
</reference>
<comment type="caution">
    <text evidence="4">The sequence shown here is derived from an EMBL/GenBank/DDBJ whole genome shotgun (WGS) entry which is preliminary data.</text>
</comment>
<dbReference type="Gene3D" id="3.40.630.30">
    <property type="match status" value="1"/>
</dbReference>
<evidence type="ECO:0000313" key="5">
    <source>
        <dbReference type="EMBL" id="EOW81715.1"/>
    </source>
</evidence>
<keyword evidence="1" id="KW-0808">Transferase</keyword>
<proteinExistence type="predicted"/>
<evidence type="ECO:0000313" key="4">
    <source>
        <dbReference type="EMBL" id="EOI54909.1"/>
    </source>
</evidence>
<dbReference type="HOGENOM" id="CLU_013985_21_0_9"/>
<dbReference type="InterPro" id="IPR016181">
    <property type="entry name" value="Acyl_CoA_acyltransferase"/>
</dbReference>
<keyword evidence="7" id="KW-1185">Reference proteome</keyword>
<evidence type="ECO:0000259" key="3">
    <source>
        <dbReference type="PROSITE" id="PS51186"/>
    </source>
</evidence>
<dbReference type="eggNOG" id="COG0456">
    <property type="taxonomic scope" value="Bacteria"/>
</dbReference>
<dbReference type="OrthoDB" id="9789605at2"/>
<dbReference type="SUPFAM" id="SSF55729">
    <property type="entry name" value="Acyl-CoA N-acyltransferases (Nat)"/>
    <property type="match status" value="1"/>
</dbReference>
<dbReference type="AlphaFoldDB" id="R2XJ46"/>
<dbReference type="Proteomes" id="UP000013750">
    <property type="component" value="Unassembled WGS sequence"/>
</dbReference>
<dbReference type="PATRIC" id="fig|1158614.3.peg.2936"/>